<gene>
    <name evidence="6" type="ORF">SDC9_149347</name>
</gene>
<dbReference type="InterPro" id="IPR002758">
    <property type="entry name" value="Cation_antiport_E"/>
</dbReference>
<sequence length="76" mass="8541">MVYTKGSETRPVLVYFHTGLKSDKEKTILANSITLTAGTITVQAEDDLFCVHALDRPLADGIENCEFERRISKLRL</sequence>
<dbReference type="GO" id="GO:0005886">
    <property type="term" value="C:plasma membrane"/>
    <property type="evidence" value="ECO:0007669"/>
    <property type="project" value="UniProtKB-SubCell"/>
</dbReference>
<dbReference type="AlphaFoldDB" id="A0A645ENA8"/>
<evidence type="ECO:0000256" key="3">
    <source>
        <dbReference type="ARBA" id="ARBA00022692"/>
    </source>
</evidence>
<keyword evidence="3" id="KW-0812">Transmembrane</keyword>
<keyword evidence="2" id="KW-1003">Cell membrane</keyword>
<comment type="caution">
    <text evidence="6">The sequence shown here is derived from an EMBL/GenBank/DDBJ whole genome shotgun (WGS) entry which is preliminary data.</text>
</comment>
<dbReference type="GO" id="GO:0008324">
    <property type="term" value="F:monoatomic cation transmembrane transporter activity"/>
    <property type="evidence" value="ECO:0007669"/>
    <property type="project" value="InterPro"/>
</dbReference>
<dbReference type="EMBL" id="VSSQ01048092">
    <property type="protein sequence ID" value="MPN02134.1"/>
    <property type="molecule type" value="Genomic_DNA"/>
</dbReference>
<evidence type="ECO:0000256" key="5">
    <source>
        <dbReference type="ARBA" id="ARBA00023136"/>
    </source>
</evidence>
<evidence type="ECO:0000256" key="2">
    <source>
        <dbReference type="ARBA" id="ARBA00022475"/>
    </source>
</evidence>
<protein>
    <recommendedName>
        <fullName evidence="7">Na(+)/H(+) antiporter subunit E</fullName>
    </recommendedName>
</protein>
<evidence type="ECO:0000256" key="4">
    <source>
        <dbReference type="ARBA" id="ARBA00022989"/>
    </source>
</evidence>
<keyword evidence="5" id="KW-0472">Membrane</keyword>
<keyword evidence="4" id="KW-1133">Transmembrane helix</keyword>
<dbReference type="PANTHER" id="PTHR34584">
    <property type="entry name" value="NA(+)/H(+) ANTIPORTER SUBUNIT E1"/>
    <property type="match status" value="1"/>
</dbReference>
<name>A0A645ENA8_9ZZZZ</name>
<comment type="subcellular location">
    <subcellularLocation>
        <location evidence="1">Cell membrane</location>
        <topology evidence="1">Multi-pass membrane protein</topology>
    </subcellularLocation>
</comment>
<organism evidence="6">
    <name type="scientific">bioreactor metagenome</name>
    <dbReference type="NCBI Taxonomy" id="1076179"/>
    <lineage>
        <taxon>unclassified sequences</taxon>
        <taxon>metagenomes</taxon>
        <taxon>ecological metagenomes</taxon>
    </lineage>
</organism>
<dbReference type="PANTHER" id="PTHR34584:SF1">
    <property type="entry name" value="NA(+)_H(+) ANTIPORTER SUBUNIT E1"/>
    <property type="match status" value="1"/>
</dbReference>
<evidence type="ECO:0000313" key="6">
    <source>
        <dbReference type="EMBL" id="MPN02134.1"/>
    </source>
</evidence>
<evidence type="ECO:0008006" key="7">
    <source>
        <dbReference type="Google" id="ProtNLM"/>
    </source>
</evidence>
<proteinExistence type="predicted"/>
<evidence type="ECO:0000256" key="1">
    <source>
        <dbReference type="ARBA" id="ARBA00004651"/>
    </source>
</evidence>
<dbReference type="Pfam" id="PF01899">
    <property type="entry name" value="MNHE"/>
    <property type="match status" value="1"/>
</dbReference>
<accession>A0A645ENA8</accession>
<reference evidence="6" key="1">
    <citation type="submission" date="2019-08" db="EMBL/GenBank/DDBJ databases">
        <authorList>
            <person name="Kucharzyk K."/>
            <person name="Murdoch R.W."/>
            <person name="Higgins S."/>
            <person name="Loffler F."/>
        </authorList>
    </citation>
    <scope>NUCLEOTIDE SEQUENCE</scope>
</reference>